<reference evidence="1 2" key="1">
    <citation type="journal article" date="2019" name="New Phytol.">
        <title>Comparative genomics reveals unique wood-decay strategies and fruiting body development in the Schizophyllaceae.</title>
        <authorList>
            <person name="Almasi E."/>
            <person name="Sahu N."/>
            <person name="Krizsan K."/>
            <person name="Balint B."/>
            <person name="Kovacs G.M."/>
            <person name="Kiss B."/>
            <person name="Cseklye J."/>
            <person name="Drula E."/>
            <person name="Henrissat B."/>
            <person name="Nagy I."/>
            <person name="Chovatia M."/>
            <person name="Adam C."/>
            <person name="LaButti K."/>
            <person name="Lipzen A."/>
            <person name="Riley R."/>
            <person name="Grigoriev I.V."/>
            <person name="Nagy L.G."/>
        </authorList>
    </citation>
    <scope>NUCLEOTIDE SEQUENCE [LARGE SCALE GENOMIC DNA]</scope>
    <source>
        <strain evidence="1 2">NL-1724</strain>
    </source>
</reference>
<protein>
    <submittedName>
        <fullName evidence="1">Uncharacterized protein</fullName>
    </submittedName>
</protein>
<accession>A0A550C0H4</accession>
<organism evidence="1 2">
    <name type="scientific">Schizophyllum amplum</name>
    <dbReference type="NCBI Taxonomy" id="97359"/>
    <lineage>
        <taxon>Eukaryota</taxon>
        <taxon>Fungi</taxon>
        <taxon>Dikarya</taxon>
        <taxon>Basidiomycota</taxon>
        <taxon>Agaricomycotina</taxon>
        <taxon>Agaricomycetes</taxon>
        <taxon>Agaricomycetidae</taxon>
        <taxon>Agaricales</taxon>
        <taxon>Schizophyllaceae</taxon>
        <taxon>Schizophyllum</taxon>
    </lineage>
</organism>
<name>A0A550C0H4_9AGAR</name>
<dbReference type="PROSITE" id="PS51257">
    <property type="entry name" value="PROKAR_LIPOPROTEIN"/>
    <property type="match status" value="1"/>
</dbReference>
<gene>
    <name evidence="1" type="ORF">BD626DRAFT_512095</name>
</gene>
<evidence type="ECO:0000313" key="1">
    <source>
        <dbReference type="EMBL" id="TRM58290.1"/>
    </source>
</evidence>
<sequence>MYREPFSARESHSEAHDFSASTSLTAFLHVSGSCCRRYMQRVLHSECASSESSPGSRLPTSRIAMNRGWRGQAARMGGSVVHSCGTMSTPALGEGVRVCAELPASQARELAIEPDTGVPPQHVYALVHVTGVTDDGPKMAIIKELHRALYTGDLRIASDVEIGRA</sequence>
<keyword evidence="2" id="KW-1185">Reference proteome</keyword>
<dbReference type="Proteomes" id="UP000320762">
    <property type="component" value="Unassembled WGS sequence"/>
</dbReference>
<comment type="caution">
    <text evidence="1">The sequence shown here is derived from an EMBL/GenBank/DDBJ whole genome shotgun (WGS) entry which is preliminary data.</text>
</comment>
<proteinExistence type="predicted"/>
<dbReference type="EMBL" id="VDMD01000037">
    <property type="protein sequence ID" value="TRM58290.1"/>
    <property type="molecule type" value="Genomic_DNA"/>
</dbReference>
<dbReference type="AlphaFoldDB" id="A0A550C0H4"/>
<evidence type="ECO:0000313" key="2">
    <source>
        <dbReference type="Proteomes" id="UP000320762"/>
    </source>
</evidence>